<reference evidence="2" key="1">
    <citation type="submission" date="2013-08" db="EMBL/GenBank/DDBJ databases">
        <authorList>
            <person name="Mendez C."/>
            <person name="Richter M."/>
            <person name="Ferrer M."/>
            <person name="Sanchez J."/>
        </authorList>
    </citation>
    <scope>NUCLEOTIDE SEQUENCE</scope>
</reference>
<evidence type="ECO:0000313" key="2">
    <source>
        <dbReference type="EMBL" id="EQD42122.1"/>
    </source>
</evidence>
<organism evidence="2">
    <name type="scientific">mine drainage metagenome</name>
    <dbReference type="NCBI Taxonomy" id="410659"/>
    <lineage>
        <taxon>unclassified sequences</taxon>
        <taxon>metagenomes</taxon>
        <taxon>ecological metagenomes</taxon>
    </lineage>
</organism>
<comment type="caution">
    <text evidence="2">The sequence shown here is derived from an EMBL/GenBank/DDBJ whole genome shotgun (WGS) entry which is preliminary data.</text>
</comment>
<proteinExistence type="predicted"/>
<name>T0ZD25_9ZZZZ</name>
<feature type="transmembrane region" description="Helical" evidence="1">
    <location>
        <begin position="12"/>
        <end position="33"/>
    </location>
</feature>
<gene>
    <name evidence="2" type="ORF">B2A_10481</name>
</gene>
<evidence type="ECO:0000256" key="1">
    <source>
        <dbReference type="SAM" id="Phobius"/>
    </source>
</evidence>
<accession>T0ZD25</accession>
<keyword evidence="1" id="KW-0812">Transmembrane</keyword>
<sequence length="180" mass="19506">MGKYMKLQFWSFDVIFAIVIFTVAITILAFTWYDINNQLSLTYGSGSTIMGIQAQTLIQNILSSGSPSDWNSMINLTNTSTWSTVGIGLGSGSGSSISAAKLYTLLAMSNQNYQATKQDLGVSYDFYIMIYNNYMNITIGKNPSKSNAFTVDVATETSNLNGAPVTVKAIVWTNTPLGIG</sequence>
<dbReference type="AlphaFoldDB" id="T0ZD25"/>
<keyword evidence="1" id="KW-1133">Transmembrane helix</keyword>
<reference evidence="2" key="2">
    <citation type="journal article" date="2014" name="ISME J.">
        <title>Microbial stratification in low pH oxic and suboxic macroscopic growths along an acid mine drainage.</title>
        <authorList>
            <person name="Mendez-Garcia C."/>
            <person name="Mesa V."/>
            <person name="Sprenger R.R."/>
            <person name="Richter M."/>
            <person name="Diez M.S."/>
            <person name="Solano J."/>
            <person name="Bargiela R."/>
            <person name="Golyshina O.V."/>
            <person name="Manteca A."/>
            <person name="Ramos J.L."/>
            <person name="Gallego J.R."/>
            <person name="Llorente I."/>
            <person name="Martins Dos Santos V.A."/>
            <person name="Jensen O.N."/>
            <person name="Pelaez A.I."/>
            <person name="Sanchez J."/>
            <person name="Ferrer M."/>
        </authorList>
    </citation>
    <scope>NUCLEOTIDE SEQUENCE</scope>
</reference>
<keyword evidence="1" id="KW-0472">Membrane</keyword>
<protein>
    <submittedName>
        <fullName evidence="2">Uncharacterized protein</fullName>
    </submittedName>
</protein>
<dbReference type="EMBL" id="AUZZ01007554">
    <property type="protein sequence ID" value="EQD42122.1"/>
    <property type="molecule type" value="Genomic_DNA"/>
</dbReference>